<dbReference type="InterPro" id="IPR030459">
    <property type="entry name" value="Glyco_hydro_31_CS"/>
</dbReference>
<dbReference type="CDD" id="cd06602">
    <property type="entry name" value="GH31_MGAM_SI_GAA"/>
    <property type="match status" value="1"/>
</dbReference>
<keyword evidence="7 9" id="KW-0326">Glycosidase</keyword>
<dbReference type="InterPro" id="IPR017853">
    <property type="entry name" value="GH"/>
</dbReference>
<feature type="region of interest" description="Disordered" evidence="10">
    <location>
        <begin position="553"/>
        <end position="582"/>
    </location>
</feature>
<accession>A0ABR4LSL6</accession>
<dbReference type="SUPFAM" id="SSF51445">
    <property type="entry name" value="(Trans)glycosidases"/>
    <property type="match status" value="1"/>
</dbReference>
<protein>
    <recommendedName>
        <fullName evidence="3">alpha-glucosidase</fullName>
        <ecNumber evidence="3">3.2.1.20</ecNumber>
    </recommendedName>
    <alternativeName>
        <fullName evidence="8">Maltase</fullName>
    </alternativeName>
</protein>
<dbReference type="InterPro" id="IPR013780">
    <property type="entry name" value="Glyco_hydro_b"/>
</dbReference>
<keyword evidence="4 11" id="KW-0732">Signal</keyword>
<feature type="domain" description="Glycoside hydrolase family 31 TIM barrel" evidence="12">
    <location>
        <begin position="335"/>
        <end position="765"/>
    </location>
</feature>
<evidence type="ECO:0000256" key="1">
    <source>
        <dbReference type="ARBA" id="ARBA00001657"/>
    </source>
</evidence>
<comment type="caution">
    <text evidence="15">The sequence shown here is derived from an EMBL/GenBank/DDBJ whole genome shotgun (WGS) entry which is preliminary data.</text>
</comment>
<dbReference type="PANTHER" id="PTHR22762:SF133">
    <property type="entry name" value="P-TYPE DOMAIN-CONTAINING PROTEIN"/>
    <property type="match status" value="1"/>
</dbReference>
<evidence type="ECO:0000313" key="15">
    <source>
        <dbReference type="EMBL" id="KAL2867446.1"/>
    </source>
</evidence>
<evidence type="ECO:0000256" key="2">
    <source>
        <dbReference type="ARBA" id="ARBA00007806"/>
    </source>
</evidence>
<evidence type="ECO:0000259" key="13">
    <source>
        <dbReference type="Pfam" id="PF13802"/>
    </source>
</evidence>
<dbReference type="Pfam" id="PF21365">
    <property type="entry name" value="Glyco_hydro_31_3rd"/>
    <property type="match status" value="1"/>
</dbReference>
<proteinExistence type="inferred from homology"/>
<dbReference type="CDD" id="cd14752">
    <property type="entry name" value="GH31_N"/>
    <property type="match status" value="1"/>
</dbReference>
<dbReference type="Pfam" id="PF01055">
    <property type="entry name" value="Glyco_hydro_31_2nd"/>
    <property type="match status" value="1"/>
</dbReference>
<dbReference type="Pfam" id="PF13802">
    <property type="entry name" value="Gal_mutarotas_2"/>
    <property type="match status" value="1"/>
</dbReference>
<dbReference type="PANTHER" id="PTHR22762">
    <property type="entry name" value="ALPHA-GLUCOSIDASE"/>
    <property type="match status" value="1"/>
</dbReference>
<dbReference type="EC" id="3.2.1.20" evidence="3"/>
<evidence type="ECO:0000259" key="14">
    <source>
        <dbReference type="Pfam" id="PF21365"/>
    </source>
</evidence>
<organism evidence="15 16">
    <name type="scientific">Aspergillus lucknowensis</name>
    <dbReference type="NCBI Taxonomy" id="176173"/>
    <lineage>
        <taxon>Eukaryota</taxon>
        <taxon>Fungi</taxon>
        <taxon>Dikarya</taxon>
        <taxon>Ascomycota</taxon>
        <taxon>Pezizomycotina</taxon>
        <taxon>Eurotiomycetes</taxon>
        <taxon>Eurotiomycetidae</taxon>
        <taxon>Eurotiales</taxon>
        <taxon>Aspergillaceae</taxon>
        <taxon>Aspergillus</taxon>
        <taxon>Aspergillus subgen. Nidulantes</taxon>
    </lineage>
</organism>
<feature type="domain" description="Glycosyl hydrolase family 31 C-terminal" evidence="14">
    <location>
        <begin position="773"/>
        <end position="867"/>
    </location>
</feature>
<evidence type="ECO:0000256" key="6">
    <source>
        <dbReference type="ARBA" id="ARBA00023180"/>
    </source>
</evidence>
<feature type="signal peptide" evidence="11">
    <location>
        <begin position="1"/>
        <end position="27"/>
    </location>
</feature>
<dbReference type="InterPro" id="IPR025887">
    <property type="entry name" value="Glyco_hydro_31_N_dom"/>
</dbReference>
<comment type="similarity">
    <text evidence="2 9">Belongs to the glycosyl hydrolase 31 family.</text>
</comment>
<dbReference type="EMBL" id="JBFXLQ010000018">
    <property type="protein sequence ID" value="KAL2867446.1"/>
    <property type="molecule type" value="Genomic_DNA"/>
</dbReference>
<dbReference type="PROSITE" id="PS00707">
    <property type="entry name" value="GLYCOSYL_HYDROL_F31_2"/>
    <property type="match status" value="1"/>
</dbReference>
<dbReference type="Gene3D" id="2.60.40.1180">
    <property type="entry name" value="Golgi alpha-mannosidase II"/>
    <property type="match status" value="2"/>
</dbReference>
<dbReference type="InterPro" id="IPR048395">
    <property type="entry name" value="Glyco_hydro_31_C"/>
</dbReference>
<dbReference type="InterPro" id="IPR011013">
    <property type="entry name" value="Gal_mutarotase_sf_dom"/>
</dbReference>
<keyword evidence="5 9" id="KW-0378">Hydrolase</keyword>
<dbReference type="GO" id="GO:0016787">
    <property type="term" value="F:hydrolase activity"/>
    <property type="evidence" value="ECO:0007669"/>
    <property type="project" value="UniProtKB-KW"/>
</dbReference>
<evidence type="ECO:0000256" key="5">
    <source>
        <dbReference type="ARBA" id="ARBA00022801"/>
    </source>
</evidence>
<feature type="compositionally biased region" description="Low complexity" evidence="10">
    <location>
        <begin position="553"/>
        <end position="564"/>
    </location>
</feature>
<name>A0ABR4LSL6_9EURO</name>
<evidence type="ECO:0000256" key="7">
    <source>
        <dbReference type="ARBA" id="ARBA00023295"/>
    </source>
</evidence>
<dbReference type="Gene3D" id="2.60.40.1760">
    <property type="entry name" value="glycosyl hydrolase (family 31)"/>
    <property type="match status" value="1"/>
</dbReference>
<dbReference type="RefSeq" id="XP_070886425.1">
    <property type="nucleotide sequence ID" value="XM_071034265.1"/>
</dbReference>
<gene>
    <name evidence="15" type="ORF">BJX67DRAFT_387701</name>
</gene>
<dbReference type="InterPro" id="IPR000322">
    <property type="entry name" value="Glyco_hydro_31_TIM"/>
</dbReference>
<evidence type="ECO:0000256" key="11">
    <source>
        <dbReference type="SAM" id="SignalP"/>
    </source>
</evidence>
<dbReference type="SUPFAM" id="SSF74650">
    <property type="entry name" value="Galactose mutarotase-like"/>
    <property type="match status" value="1"/>
</dbReference>
<evidence type="ECO:0000256" key="10">
    <source>
        <dbReference type="SAM" id="MobiDB-lite"/>
    </source>
</evidence>
<dbReference type="PROSITE" id="PS00129">
    <property type="entry name" value="GLYCOSYL_HYDROL_F31_1"/>
    <property type="match status" value="1"/>
</dbReference>
<evidence type="ECO:0000256" key="8">
    <source>
        <dbReference type="ARBA" id="ARBA00041343"/>
    </source>
</evidence>
<keyword evidence="6" id="KW-0325">Glycoprotein</keyword>
<dbReference type="Proteomes" id="UP001610432">
    <property type="component" value="Unassembled WGS sequence"/>
</dbReference>
<reference evidence="15 16" key="1">
    <citation type="submission" date="2024-07" db="EMBL/GenBank/DDBJ databases">
        <title>Section-level genome sequencing and comparative genomics of Aspergillus sections Usti and Cavernicolus.</title>
        <authorList>
            <consortium name="Lawrence Berkeley National Laboratory"/>
            <person name="Nybo J.L."/>
            <person name="Vesth T.C."/>
            <person name="Theobald S."/>
            <person name="Frisvad J.C."/>
            <person name="Larsen T.O."/>
            <person name="Kjaerboelling I."/>
            <person name="Rothschild-Mancinelli K."/>
            <person name="Lyhne E.K."/>
            <person name="Kogle M.E."/>
            <person name="Barry K."/>
            <person name="Clum A."/>
            <person name="Na H."/>
            <person name="Ledsgaard L."/>
            <person name="Lin J."/>
            <person name="Lipzen A."/>
            <person name="Kuo A."/>
            <person name="Riley R."/>
            <person name="Mondo S."/>
            <person name="Labutti K."/>
            <person name="Haridas S."/>
            <person name="Pangalinan J."/>
            <person name="Salamov A.A."/>
            <person name="Simmons B.A."/>
            <person name="Magnuson J.K."/>
            <person name="Chen J."/>
            <person name="Drula E."/>
            <person name="Henrissat B."/>
            <person name="Wiebenga A."/>
            <person name="Lubbers R.J."/>
            <person name="Gomes A.C."/>
            <person name="Macurrencykelacurrency M.R."/>
            <person name="Stajich J."/>
            <person name="Grigoriev I.V."/>
            <person name="Mortensen U.H."/>
            <person name="De Vries R.P."/>
            <person name="Baker S.E."/>
            <person name="Andersen M.R."/>
        </authorList>
    </citation>
    <scope>NUCLEOTIDE SEQUENCE [LARGE SCALE GENOMIC DNA]</scope>
    <source>
        <strain evidence="15 16">CBS 449.75</strain>
    </source>
</reference>
<evidence type="ECO:0000256" key="4">
    <source>
        <dbReference type="ARBA" id="ARBA00022729"/>
    </source>
</evidence>
<dbReference type="GeneID" id="98149337"/>
<feature type="chain" id="PRO_5045320190" description="alpha-glucosidase" evidence="11">
    <location>
        <begin position="28"/>
        <end position="995"/>
    </location>
</feature>
<dbReference type="Gene3D" id="3.20.20.80">
    <property type="entry name" value="Glycosidases"/>
    <property type="match status" value="2"/>
</dbReference>
<dbReference type="InterPro" id="IPR030458">
    <property type="entry name" value="Glyco_hydro_31_AS"/>
</dbReference>
<comment type="catalytic activity">
    <reaction evidence="1">
        <text>Hydrolysis of terminal, non-reducing (1-&gt;4)-linked alpha-D-glucose residues with release of alpha-D-glucose.</text>
        <dbReference type="EC" id="3.2.1.20"/>
    </reaction>
</comment>
<evidence type="ECO:0000259" key="12">
    <source>
        <dbReference type="Pfam" id="PF01055"/>
    </source>
</evidence>
<keyword evidence="16" id="KW-1185">Reference proteome</keyword>
<sequence>MYLEQSVAMINSLRILATLALALGAHGRVAPTPARTAAPTQYTIPVAVTNGENLIANLDDPEAVDAQMVCPGYKALNVRSTKSGFSASLSLAGDPCNVYGTDVENLTFSVEYQAADRLNVRIVPTYIDPAHSSWYVLPENLVPRPKTEEGMCLDQSDLAVTWSNEPTFNFKVTRKETGDVLFDTKGTKLVFENQFIEFITALPEDYNLYGLGERVQGLRLPHNATLTTYAADIADPLDRNLYGSHSFYLDTRYYEVSDSMPGTLILSNDKVDRSKEYVSFSHGVFLRNAHGQEVNLQPRSLTWRTIGGSIDLYFYAGPSQAAVTQSYQTSTIGLPAMQQYFTLGYHQSRWGYRSWADLEDVVANFEKFNIPLETIWTDIDYMKGYRNFDNDPVNFCYEEGKQFLEKLHRSGRHYVPILDTGIYVPNPENCSDTYDTYNRGTEYGVWLQNPDSSPYIGSVWPGYTVFTDFHHSDAVEFWSSELVTYHEKIAFDGIWMDMNEASSFCVGSCGSNSIHLNPAHPPFKLPGDPGYLLFDYPEGFNITNATEAASASAAASSQDAANSATQPPAPTTTAPYRRTTPTPGVRDINWPPYVLNHVQTGHDLAVHALSPNATHADGILEYDVHSLYGLQITNATYQGLLAVNPGKRPFIIARSTFAGSGRYAGHWGGDNYSKWGYMYYTIPQALQFSLYGIPMFGADTCGFDGNTDEELCNRWMQLSAFFPFYRNHNRLGAIPQEPYRWGSVIKASQDAMEIRYALLPYLYTLMYQAHTTGSTVMRALAWEFPNDPSLASVETQFLLGPALMVVPVLEPQANTVHGVFPGLDRGEKWYDWYVGMAVDDVAKAGVNTTIAAPLGHIPVFVRGGHVLPLQSPALTTREARRTPWSLLVALDANGLASGTLYMDDGESVEPDATLVVNFIAGDSRLTATTSGSWREINHLDKVTIMGVAEMPHRVHFNHHHIRSAHYNSTSQVLTVSGLRQLTKRGAWHDDWVLAW</sequence>
<evidence type="ECO:0000313" key="16">
    <source>
        <dbReference type="Proteomes" id="UP001610432"/>
    </source>
</evidence>
<feature type="domain" description="Glycoside hydrolase family 31 N-terminal" evidence="13">
    <location>
        <begin position="148"/>
        <end position="252"/>
    </location>
</feature>
<feature type="compositionally biased region" description="Low complexity" evidence="10">
    <location>
        <begin position="571"/>
        <end position="582"/>
    </location>
</feature>
<dbReference type="SUPFAM" id="SSF51011">
    <property type="entry name" value="Glycosyl hydrolase domain"/>
    <property type="match status" value="1"/>
</dbReference>
<evidence type="ECO:0000256" key="3">
    <source>
        <dbReference type="ARBA" id="ARBA00012741"/>
    </source>
</evidence>
<evidence type="ECO:0000256" key="9">
    <source>
        <dbReference type="RuleBase" id="RU361185"/>
    </source>
</evidence>